<feature type="transmembrane region" description="Helical" evidence="1">
    <location>
        <begin position="213"/>
        <end position="234"/>
    </location>
</feature>
<dbReference type="EMBL" id="HE796683">
    <property type="protein sequence ID" value="CCH00942.1"/>
    <property type="molecule type" value="Genomic_DNA"/>
</dbReference>
<dbReference type="HOGENOM" id="CLU_031962_4_1_10"/>
<feature type="transmembrane region" description="Helical" evidence="1">
    <location>
        <begin position="355"/>
        <end position="377"/>
    </location>
</feature>
<dbReference type="AlphaFoldDB" id="I0K9Y9"/>
<dbReference type="Proteomes" id="UP000011058">
    <property type="component" value="Chromosome"/>
</dbReference>
<keyword evidence="1" id="KW-0812">Transmembrane</keyword>
<proteinExistence type="predicted"/>
<dbReference type="Pfam" id="PF03929">
    <property type="entry name" value="PepSY_TM"/>
    <property type="match status" value="1"/>
</dbReference>
<gene>
    <name evidence="2" type="ORF">FAES_2933</name>
</gene>
<evidence type="ECO:0000256" key="1">
    <source>
        <dbReference type="SAM" id="Phobius"/>
    </source>
</evidence>
<dbReference type="eggNOG" id="COG3182">
    <property type="taxonomic scope" value="Bacteria"/>
</dbReference>
<reference evidence="2 3" key="1">
    <citation type="journal article" date="2012" name="J. Bacteriol.">
        <title>Genome Sequence of Fibrella aestuarina BUZ 2T, a Filamentous Marine Bacterium.</title>
        <authorList>
            <person name="Filippini M."/>
            <person name="Qi W."/>
            <person name="Blom J."/>
            <person name="Goesmann A."/>
            <person name="Smits T.H."/>
            <person name="Bagheri H.C."/>
        </authorList>
    </citation>
    <scope>NUCLEOTIDE SEQUENCE [LARGE SCALE GENOMIC DNA]</scope>
    <source>
        <strain evidence="3">BUZ 2T</strain>
    </source>
</reference>
<dbReference type="PATRIC" id="fig|1166018.3.peg.4702"/>
<accession>I0K9Y9</accession>
<dbReference type="PANTHER" id="PTHR34219">
    <property type="entry name" value="IRON-REGULATED INNER MEMBRANE PROTEIN-RELATED"/>
    <property type="match status" value="1"/>
</dbReference>
<organism evidence="2 3">
    <name type="scientific">Fibrella aestuarina BUZ 2</name>
    <dbReference type="NCBI Taxonomy" id="1166018"/>
    <lineage>
        <taxon>Bacteria</taxon>
        <taxon>Pseudomonadati</taxon>
        <taxon>Bacteroidota</taxon>
        <taxon>Cytophagia</taxon>
        <taxon>Cytophagales</taxon>
        <taxon>Spirosomataceae</taxon>
        <taxon>Fibrella</taxon>
    </lineage>
</organism>
<feature type="transmembrane region" description="Helical" evidence="1">
    <location>
        <begin position="165"/>
        <end position="185"/>
    </location>
</feature>
<name>I0K9Y9_9BACT</name>
<dbReference type="STRING" id="1166018.FAES_2933"/>
<protein>
    <submittedName>
        <fullName evidence="2">Cytoplasmic membrane protein</fullName>
    </submittedName>
</protein>
<evidence type="ECO:0000313" key="2">
    <source>
        <dbReference type="EMBL" id="CCH00942.1"/>
    </source>
</evidence>
<keyword evidence="3" id="KW-1185">Reference proteome</keyword>
<evidence type="ECO:0000313" key="3">
    <source>
        <dbReference type="Proteomes" id="UP000011058"/>
    </source>
</evidence>
<dbReference type="InterPro" id="IPR005625">
    <property type="entry name" value="PepSY-ass_TM"/>
</dbReference>
<feature type="transmembrane region" description="Helical" evidence="1">
    <location>
        <begin position="39"/>
        <end position="60"/>
    </location>
</feature>
<sequence>MASEGWNGCRNCGCHVLLQVYQKAPMTPTDKLIYKFHRIFGLVGGLFILMLSLTGCILLFDNAIDGLLNPDTVAVQPGPQRQPYDKAIATLKQHYPDAQLRNLVLYSSQPNRALRADVQKGKQRLWAYVNPYTGTFLGERDAERAFVRQVRQLHEHLLMPPVGDWILFVVGLCLVGSVLTGTWYYRKSLLSVFKIGVRWNKPKRLVYGDLHKYLGVVALLFLLIIGATGTFFHWEHIERSLGGGPRRPGPGEARPPVAMVASVDALLAKSASNVPGFVADVVNFPDEPGKPLVVRGNGADANPFLGKFTSSVEFDAQSGDVTKVFRAGEADVEYKVEHVFEELHFGRFGGVATKVLYFVLALCMTVVTATGLLVWWVKR</sequence>
<keyword evidence="1" id="KW-1133">Transmembrane helix</keyword>
<dbReference type="KEGG" id="fae:FAES_2933"/>
<keyword evidence="1" id="KW-0472">Membrane</keyword>